<dbReference type="PANTHER" id="PTHR12827">
    <property type="entry name" value="MEIOTIC CHECKPOINT REGULATOR TSG24 FAMILY MEMBER"/>
    <property type="match status" value="1"/>
</dbReference>
<dbReference type="GO" id="GO:0031145">
    <property type="term" value="P:anaphase-promoting complex-dependent catabolic process"/>
    <property type="evidence" value="ECO:0007669"/>
    <property type="project" value="TreeGrafter"/>
</dbReference>
<evidence type="ECO:0000259" key="9">
    <source>
        <dbReference type="Pfam" id="PF21282"/>
    </source>
</evidence>
<dbReference type="PANTHER" id="PTHR12827:SF3">
    <property type="entry name" value="ANAPHASE-PROMOTING COMPLEX SUBUNIT 1"/>
    <property type="match status" value="1"/>
</dbReference>
<reference evidence="10 11" key="1">
    <citation type="journal article" date="2012" name="Science">
        <title>The Paleozoic origin of enzymatic lignin decomposition reconstructed from 31 fungal genomes.</title>
        <authorList>
            <person name="Floudas D."/>
            <person name="Binder M."/>
            <person name="Riley R."/>
            <person name="Barry K."/>
            <person name="Blanchette R.A."/>
            <person name="Henrissat B."/>
            <person name="Martinez A.T."/>
            <person name="Otillar R."/>
            <person name="Spatafora J.W."/>
            <person name="Yadav J.S."/>
            <person name="Aerts A."/>
            <person name="Benoit I."/>
            <person name="Boyd A."/>
            <person name="Carlson A."/>
            <person name="Copeland A."/>
            <person name="Coutinho P.M."/>
            <person name="de Vries R.P."/>
            <person name="Ferreira P."/>
            <person name="Findley K."/>
            <person name="Foster B."/>
            <person name="Gaskell J."/>
            <person name="Glotzer D."/>
            <person name="Gorecki P."/>
            <person name="Heitman J."/>
            <person name="Hesse C."/>
            <person name="Hori C."/>
            <person name="Igarashi K."/>
            <person name="Jurgens J.A."/>
            <person name="Kallen N."/>
            <person name="Kersten P."/>
            <person name="Kohler A."/>
            <person name="Kuees U."/>
            <person name="Kumar T.K.A."/>
            <person name="Kuo A."/>
            <person name="LaButti K."/>
            <person name="Larrondo L.F."/>
            <person name="Lindquist E."/>
            <person name="Ling A."/>
            <person name="Lombard V."/>
            <person name="Lucas S."/>
            <person name="Lundell T."/>
            <person name="Martin R."/>
            <person name="McLaughlin D.J."/>
            <person name="Morgenstern I."/>
            <person name="Morin E."/>
            <person name="Murat C."/>
            <person name="Nagy L.G."/>
            <person name="Nolan M."/>
            <person name="Ohm R.A."/>
            <person name="Patyshakuliyeva A."/>
            <person name="Rokas A."/>
            <person name="Ruiz-Duenas F.J."/>
            <person name="Sabat G."/>
            <person name="Salamov A."/>
            <person name="Samejima M."/>
            <person name="Schmutz J."/>
            <person name="Slot J.C."/>
            <person name="St John F."/>
            <person name="Stenlid J."/>
            <person name="Sun H."/>
            <person name="Sun S."/>
            <person name="Syed K."/>
            <person name="Tsang A."/>
            <person name="Wiebenga A."/>
            <person name="Young D."/>
            <person name="Pisabarro A."/>
            <person name="Eastwood D.C."/>
            <person name="Martin F."/>
            <person name="Cullen D."/>
            <person name="Grigoriev I.V."/>
            <person name="Hibbett D.S."/>
        </authorList>
    </citation>
    <scope>NUCLEOTIDE SEQUENCE</scope>
    <source>
        <strain evidence="11">FP-58527</strain>
    </source>
</reference>
<feature type="domain" description="Anaphase-promoting complex subunit 1 C-terminal" evidence="8">
    <location>
        <begin position="1707"/>
        <end position="1877"/>
    </location>
</feature>
<organism evidence="10 11">
    <name type="scientific">Fomitopsis schrenkii</name>
    <name type="common">Brown rot fungus</name>
    <dbReference type="NCBI Taxonomy" id="2126942"/>
    <lineage>
        <taxon>Eukaryota</taxon>
        <taxon>Fungi</taxon>
        <taxon>Dikarya</taxon>
        <taxon>Basidiomycota</taxon>
        <taxon>Agaricomycotina</taxon>
        <taxon>Agaricomycetes</taxon>
        <taxon>Polyporales</taxon>
        <taxon>Fomitopsis</taxon>
    </lineage>
</organism>
<evidence type="ECO:0000256" key="5">
    <source>
        <dbReference type="ARBA" id="ARBA00023306"/>
    </source>
</evidence>
<evidence type="ECO:0000256" key="6">
    <source>
        <dbReference type="SAM" id="MobiDB-lite"/>
    </source>
</evidence>
<dbReference type="Proteomes" id="UP000015241">
    <property type="component" value="Unassembled WGS sequence"/>
</dbReference>
<dbReference type="Pfam" id="PF18122">
    <property type="entry name" value="APC1_C"/>
    <property type="match status" value="1"/>
</dbReference>
<dbReference type="InParanoid" id="S8EDI0"/>
<dbReference type="InterPro" id="IPR041221">
    <property type="entry name" value="APC1_C"/>
</dbReference>
<dbReference type="OrthoDB" id="26401at2759"/>
<keyword evidence="4" id="KW-0498">Mitosis</keyword>
<dbReference type="GO" id="GO:0051301">
    <property type="term" value="P:cell division"/>
    <property type="evidence" value="ECO:0007669"/>
    <property type="project" value="UniProtKB-KW"/>
</dbReference>
<evidence type="ECO:0000313" key="11">
    <source>
        <dbReference type="Proteomes" id="UP000015241"/>
    </source>
</evidence>
<dbReference type="InterPro" id="IPR024990">
    <property type="entry name" value="Apc1"/>
</dbReference>
<dbReference type="GO" id="GO:0007091">
    <property type="term" value="P:metaphase/anaphase transition of mitotic cell cycle"/>
    <property type="evidence" value="ECO:0007669"/>
    <property type="project" value="TreeGrafter"/>
</dbReference>
<dbReference type="eggNOG" id="KOG1858">
    <property type="taxonomic scope" value="Eukaryota"/>
</dbReference>
<keyword evidence="5" id="KW-0131">Cell cycle</keyword>
<dbReference type="Gene3D" id="1.25.10.10">
    <property type="entry name" value="Leucine-rich Repeat Variant"/>
    <property type="match status" value="2"/>
</dbReference>
<evidence type="ECO:0000256" key="2">
    <source>
        <dbReference type="ARBA" id="ARBA00022618"/>
    </source>
</evidence>
<feature type="region of interest" description="Disordered" evidence="6">
    <location>
        <begin position="332"/>
        <end position="371"/>
    </location>
</feature>
<dbReference type="EMBL" id="KE504134">
    <property type="protein sequence ID" value="EPT02633.1"/>
    <property type="molecule type" value="Genomic_DNA"/>
</dbReference>
<proteinExistence type="inferred from homology"/>
<comment type="similarity">
    <text evidence="1">Belongs to the APC1 family.</text>
</comment>
<dbReference type="InterPro" id="IPR011989">
    <property type="entry name" value="ARM-like"/>
</dbReference>
<accession>S8EDI0</accession>
<dbReference type="HOGENOM" id="CLU_001202_3_0_1"/>
<dbReference type="STRING" id="743788.S8EDI0"/>
<protein>
    <submittedName>
        <fullName evidence="10">Uncharacterized protein</fullName>
    </submittedName>
</protein>
<dbReference type="GO" id="GO:0060090">
    <property type="term" value="F:molecular adaptor activity"/>
    <property type="evidence" value="ECO:0007669"/>
    <property type="project" value="TreeGrafter"/>
</dbReference>
<evidence type="ECO:0000256" key="4">
    <source>
        <dbReference type="ARBA" id="ARBA00022776"/>
    </source>
</evidence>
<keyword evidence="2" id="KW-0132">Cell division</keyword>
<evidence type="ECO:0000256" key="1">
    <source>
        <dbReference type="ARBA" id="ARBA00010547"/>
    </source>
</evidence>
<evidence type="ECO:0000259" key="8">
    <source>
        <dbReference type="Pfam" id="PF18122"/>
    </source>
</evidence>
<evidence type="ECO:0000313" key="10">
    <source>
        <dbReference type="EMBL" id="EPT02633.1"/>
    </source>
</evidence>
<evidence type="ECO:0000256" key="3">
    <source>
        <dbReference type="ARBA" id="ARBA00022737"/>
    </source>
</evidence>
<evidence type="ECO:0000259" key="7">
    <source>
        <dbReference type="Pfam" id="PF12859"/>
    </source>
</evidence>
<dbReference type="GO" id="GO:0005680">
    <property type="term" value="C:anaphase-promoting complex"/>
    <property type="evidence" value="ECO:0007669"/>
    <property type="project" value="InterPro"/>
</dbReference>
<gene>
    <name evidence="10" type="ORF">FOMPIDRAFT_1059171</name>
</gene>
<feature type="domain" description="Anaphase-promoting complex subunit 1 beta-sandwich" evidence="9">
    <location>
        <begin position="1577"/>
        <end position="1659"/>
    </location>
</feature>
<dbReference type="InterPro" id="IPR049255">
    <property type="entry name" value="Apc1_N"/>
</dbReference>
<dbReference type="GO" id="GO:0070979">
    <property type="term" value="P:protein K11-linked ubiquitination"/>
    <property type="evidence" value="ECO:0007669"/>
    <property type="project" value="TreeGrafter"/>
</dbReference>
<keyword evidence="3" id="KW-0677">Repeat</keyword>
<sequence>MEPMDRVLIELNTRSMTSALHYYSRANNPKGEPPPEESKLLKAIRQNLRGSRSASDTFINIARYAAIEDVPLPRTTQYTEPYGEEELSWDTYSVSWTVGGVMRKRWSFREDDQPVQWACIGWFDQPGAMVSASSLRPAHYTYDYHDQTTPMAESSDRPTFGPFARAQQDHKREQEPGSRARAIFIFLRSIGRVFLMNGMDYTFYIPFIVRRAWPLSPHGVMMQRQLDVNEMEEAKVSGEPALPTIFAFTNPFAEPAPIGLTEQILGGFNDIPATLKDDDSQKAMVTVPAEEQVVFVSQRTAEVSDPIVVTVDAVQKKVTIWRYALIKPKNIPSRPLSPTTAKNNRRSSATPSSSRRHTVGSGERPPLAADMQPLNGIHIPQPMRADKAPMDVIISAAAANVPWASAAGRGHQRHESLAQGLDRMALGGGADKGIEKVDTSKMQAAFWMERLATADIPHEDTQATRGITCALFDQRFDGTEYRAMLAICLVTSRNLLIYEISKQNDAYVAKPASRLSAFCVTPIRGTRGVIQDLLVVKHDGSLVVLTYGLKEIPLDLVRPRKEGDTLVMEVDGVPQPPGRYVPAGKTILSASSGIDSQVNLMFHDRSQVRATIDLSPKDQLTRHTLLMLALMLPMDEFFALHHRFLVNWSHKGLDQTESVSFQVLVGALYEVFGLAKEDRPPAPPARDGSDAWHKIALTGSARRFREDPIMKKLQVPTPLGTGQRRDVQSLLTQPRPSPFLAPILLGLHHAAEDLRFMTFRYKDLLKIVPVICKIASIIRPEWADYWKRLCPDALAQWPSPAQTVVEHVDDRLPVWPPDMSAILYGRVNNPEWALPPLDSKTLSTGFKITPSYAYGTTEPLIYLQQLTEIYLPLSDSKVNETRKRTDNALQAMVRMGVTPHLIKCMALGIASPLREACRTCQLSPSGEWTVPAYSLIGREDLAEVMSSPTELPYTRGYRPIREFISPSTPRKTIREQVVTTVRSITGDYAAVTGVELDLDDFTQIRFGQDKRLEEVARMLCSAAIPTVRALERPEMSEHDQAKDHQHQVVRLAERTLALPMGRALFTFGSVPALTREAYAIPKIEFTVRLSPMNTLLTPEVGKIPLECTNWGEFHNGVAAGLRISSQASAIESTWIKYNKPAELTPEHAGFLFALGLTGHLREMLTWHTFGYLTPKHDMTSIGVLLGLSAANVGTGNRHVTKLLAVHIPALLPTPSVDLNVPMITQAAGLMGIGLLYMGTKNRRMAEVCLNQISRKDLYQPDLSNEYREAYTLAAALACGMVMLGKGSTIPADTAMLERLRVLVHGEGHISATGKPPRPTFDVNLTSPAASLTLGLMYLRTERQDVADILVIPDTLVALNGLQPSFLMVRAMARSIIMWDKITPTREWFGSNVPRGIQAAVEARMKGRQENDDALDLAYYNIIAGLCFAVGLKYAGTAREEAYLILISYYDMFSQVAYMNSSAYDLRIKRAAIREGLNAITLALNMVMAGTGEINCLRRLRYAYGMYNQPIRYGAHAATHMSLGLLFLGGGRFTLGTSDAAVACMVAALFPRFPHVSSDNKSYLQALRHLWVLATEPRCLVARDVDTREVVYLPIKLKVKDGSGVGTTQLIAPTLIPDLDKLHSIRVDTPRYWPFYLDFAHFPKHKETLLRRQTLYVKRRTAFLNYREDPKGSRSLFVRSGSSTGDAATLEFPQLTHFKAHPAGDLHQFISSYSNDVIFLAFADRFCRDDGETNDEKLLQAYCHASLFDSILQDKSQMIQTHLTLHQLRHLSPESQYFNLRMQDLRLATDFYNRVYDRRFSGKSDNNPRPPLIRESTLSGALLALDRQLEAVRTDERFLALLGMYARGELIPNFLPIGSPGLTLSRRLAWYLQRNSVPASMLLMILKRLADHAHEHCLRATPPEGTDNVALLDQGIKEVLHATGTQLTTALGSAWSIRSLDEILASWNKPAAVLHAVED</sequence>
<dbReference type="Pfam" id="PF21282">
    <property type="entry name" value="APC1_3rd"/>
    <property type="match status" value="1"/>
</dbReference>
<keyword evidence="11" id="KW-1185">Reference proteome</keyword>
<dbReference type="Pfam" id="PF12859">
    <property type="entry name" value="ANAPC1"/>
    <property type="match status" value="1"/>
</dbReference>
<dbReference type="InterPro" id="IPR048971">
    <property type="entry name" value="Apc1_3rd"/>
</dbReference>
<feature type="domain" description="Anaphase-promoting complex subunit 1 N-terminal" evidence="7">
    <location>
        <begin position="82"/>
        <end position="230"/>
    </location>
</feature>
<name>S8EDI0_FOMSC</name>